<dbReference type="OrthoDB" id="5605017at2"/>
<organism evidence="1 2">
    <name type="scientific">Beggiatoa alba B18LD</name>
    <dbReference type="NCBI Taxonomy" id="395493"/>
    <lineage>
        <taxon>Bacteria</taxon>
        <taxon>Pseudomonadati</taxon>
        <taxon>Pseudomonadota</taxon>
        <taxon>Gammaproteobacteria</taxon>
        <taxon>Thiotrichales</taxon>
        <taxon>Thiotrichaceae</taxon>
        <taxon>Beggiatoa</taxon>
    </lineage>
</organism>
<dbReference type="RefSeq" id="WP_002685382.1">
    <property type="nucleotide sequence ID" value="NZ_JH600070.1"/>
</dbReference>
<proteinExistence type="predicted"/>
<dbReference type="SUPFAM" id="SSF56784">
    <property type="entry name" value="HAD-like"/>
    <property type="match status" value="1"/>
</dbReference>
<dbReference type="AlphaFoldDB" id="I3CFP4"/>
<dbReference type="STRING" id="395493.BegalDRAFT_1556"/>
<dbReference type="Proteomes" id="UP000005744">
    <property type="component" value="Unassembled WGS sequence"/>
</dbReference>
<keyword evidence="1" id="KW-0378">Hydrolase</keyword>
<dbReference type="Pfam" id="PF09419">
    <property type="entry name" value="PGP_phosphatase"/>
    <property type="match status" value="1"/>
</dbReference>
<name>I3CFP4_9GAMM</name>
<dbReference type="InterPro" id="IPR027706">
    <property type="entry name" value="PGP_Pase"/>
</dbReference>
<evidence type="ECO:0000313" key="2">
    <source>
        <dbReference type="Proteomes" id="UP000005744"/>
    </source>
</evidence>
<reference evidence="1 2" key="1">
    <citation type="submission" date="2011-11" db="EMBL/GenBank/DDBJ databases">
        <title>Improved High-Quality Draft sequence of Beggiatoa alba B18lD.</title>
        <authorList>
            <consortium name="US DOE Joint Genome Institute"/>
            <person name="Lucas S."/>
            <person name="Han J."/>
            <person name="Lapidus A."/>
            <person name="Cheng J.-F."/>
            <person name="Goodwin L."/>
            <person name="Pitluck S."/>
            <person name="Peters L."/>
            <person name="Mikhailova N."/>
            <person name="Held B."/>
            <person name="Detter J.C."/>
            <person name="Han C."/>
            <person name="Tapia R."/>
            <person name="Land M."/>
            <person name="Hauser L."/>
            <person name="Kyrpides N."/>
            <person name="Ivanova N."/>
            <person name="Pagani I."/>
            <person name="Samuel K."/>
            <person name="Teske A."/>
            <person name="Mueller J."/>
            <person name="Woyke T."/>
        </authorList>
    </citation>
    <scope>NUCLEOTIDE SEQUENCE [LARGE SCALE GENOMIC DNA]</scope>
    <source>
        <strain evidence="1 2">B18LD</strain>
    </source>
</reference>
<gene>
    <name evidence="1" type="ORF">BegalDRAFT_1556</name>
</gene>
<dbReference type="HOGENOM" id="CLU_1445706_0_0_6"/>
<dbReference type="InterPro" id="IPR036412">
    <property type="entry name" value="HAD-like_sf"/>
</dbReference>
<sequence>MMRFFTRMYYSVAMLRHHRHLLAQVNNAPKKISRVTDISPQQLHEQGINVLVLDFDGVLAAHGEHHPNQGLSLWLDECVKVFGADHIFILSNKPLPSRIAYFQQHHFGVRCIKEVRKKPYPDGLEMIMQLTGQPATCIMLVDDRLLTGVLAACIAQVQVAYISKPYVNLKKRPIQELFFIGLRVAERRLIKWFSHL</sequence>
<evidence type="ECO:0000313" key="1">
    <source>
        <dbReference type="EMBL" id="EIJ42437.1"/>
    </source>
</evidence>
<accession>I3CFP4</accession>
<dbReference type="EMBL" id="JH600070">
    <property type="protein sequence ID" value="EIJ42437.1"/>
    <property type="molecule type" value="Genomic_DNA"/>
</dbReference>
<protein>
    <submittedName>
        <fullName evidence="1">Putative hydrolase of the HAD superfamily</fullName>
    </submittedName>
</protein>
<dbReference type="GO" id="GO:0008962">
    <property type="term" value="F:phosphatidylglycerophosphatase activity"/>
    <property type="evidence" value="ECO:0007669"/>
    <property type="project" value="InterPro"/>
</dbReference>
<dbReference type="Gene3D" id="3.40.50.1000">
    <property type="entry name" value="HAD superfamily/HAD-like"/>
    <property type="match status" value="1"/>
</dbReference>
<dbReference type="InterPro" id="IPR023214">
    <property type="entry name" value="HAD_sf"/>
</dbReference>
<dbReference type="eggNOG" id="COG2179">
    <property type="taxonomic scope" value="Bacteria"/>
</dbReference>
<keyword evidence="2" id="KW-1185">Reference proteome</keyword>